<evidence type="ECO:0000313" key="2">
    <source>
        <dbReference type="EMBL" id="KAJ5218808.1"/>
    </source>
</evidence>
<reference evidence="2" key="2">
    <citation type="journal article" date="2023" name="IMA Fungus">
        <title>Comparative genomic study of the Penicillium genus elucidates a diverse pangenome and 15 lateral gene transfer events.</title>
        <authorList>
            <person name="Petersen C."/>
            <person name="Sorensen T."/>
            <person name="Nielsen M.R."/>
            <person name="Sondergaard T.E."/>
            <person name="Sorensen J.L."/>
            <person name="Fitzpatrick D.A."/>
            <person name="Frisvad J.C."/>
            <person name="Nielsen K.L."/>
        </authorList>
    </citation>
    <scope>NUCLEOTIDE SEQUENCE</scope>
    <source>
        <strain evidence="2">IBT 15544</strain>
    </source>
</reference>
<dbReference type="RefSeq" id="XP_058313381.1">
    <property type="nucleotide sequence ID" value="XM_058447970.1"/>
</dbReference>
<evidence type="ECO:0000313" key="3">
    <source>
        <dbReference type="Proteomes" id="UP001150904"/>
    </source>
</evidence>
<protein>
    <recommendedName>
        <fullName evidence="4">AA1-like domain-containing protein</fullName>
    </recommendedName>
</protein>
<feature type="signal peptide" evidence="1">
    <location>
        <begin position="1"/>
        <end position="17"/>
    </location>
</feature>
<sequence>MKFLGIIQFLSIASALASSHRRAQPLEIQGLSANQYSNITLSTLHFTVHDPSTDVTDDCNVSWNTSSINQPGLAPRKCLRGQFEFGFRYGIGNIENFTLVVQQVNGSAQGSSVVTAYRRNPDWICLQNPVQGVKERCVWNGTLSINV</sequence>
<evidence type="ECO:0000256" key="1">
    <source>
        <dbReference type="SAM" id="SignalP"/>
    </source>
</evidence>
<accession>A0A9W9TDJ1</accession>
<reference evidence="2" key="1">
    <citation type="submission" date="2022-12" db="EMBL/GenBank/DDBJ databases">
        <authorList>
            <person name="Petersen C."/>
        </authorList>
    </citation>
    <scope>NUCLEOTIDE SEQUENCE</scope>
    <source>
        <strain evidence="2">IBT 15544</strain>
    </source>
</reference>
<name>A0A9W9TDJ1_9EURO</name>
<gene>
    <name evidence="2" type="ORF">N7498_000907</name>
</gene>
<feature type="chain" id="PRO_5040732260" description="AA1-like domain-containing protein" evidence="1">
    <location>
        <begin position="18"/>
        <end position="147"/>
    </location>
</feature>
<organism evidence="2 3">
    <name type="scientific">Penicillium cinerascens</name>
    <dbReference type="NCBI Taxonomy" id="70096"/>
    <lineage>
        <taxon>Eukaryota</taxon>
        <taxon>Fungi</taxon>
        <taxon>Dikarya</taxon>
        <taxon>Ascomycota</taxon>
        <taxon>Pezizomycotina</taxon>
        <taxon>Eurotiomycetes</taxon>
        <taxon>Eurotiomycetidae</taxon>
        <taxon>Eurotiales</taxon>
        <taxon>Aspergillaceae</taxon>
        <taxon>Penicillium</taxon>
    </lineage>
</organism>
<dbReference type="EMBL" id="JAPQKR010000004">
    <property type="protein sequence ID" value="KAJ5218808.1"/>
    <property type="molecule type" value="Genomic_DNA"/>
</dbReference>
<dbReference type="OrthoDB" id="4303386at2759"/>
<keyword evidence="3" id="KW-1185">Reference proteome</keyword>
<dbReference type="GeneID" id="83175270"/>
<proteinExistence type="predicted"/>
<evidence type="ECO:0008006" key="4">
    <source>
        <dbReference type="Google" id="ProtNLM"/>
    </source>
</evidence>
<comment type="caution">
    <text evidence="2">The sequence shown here is derived from an EMBL/GenBank/DDBJ whole genome shotgun (WGS) entry which is preliminary data.</text>
</comment>
<dbReference type="AlphaFoldDB" id="A0A9W9TDJ1"/>
<keyword evidence="1" id="KW-0732">Signal</keyword>
<dbReference type="Proteomes" id="UP001150904">
    <property type="component" value="Unassembled WGS sequence"/>
</dbReference>